<dbReference type="SUPFAM" id="SSF56300">
    <property type="entry name" value="Metallo-dependent phosphatases"/>
    <property type="match status" value="1"/>
</dbReference>
<dbReference type="GO" id="GO:0004527">
    <property type="term" value="F:exonuclease activity"/>
    <property type="evidence" value="ECO:0007669"/>
    <property type="project" value="UniProtKB-KW"/>
</dbReference>
<evidence type="ECO:0000313" key="6">
    <source>
        <dbReference type="Proteomes" id="UP000267418"/>
    </source>
</evidence>
<dbReference type="InterPro" id="IPR050535">
    <property type="entry name" value="DNA_Repair-Maintenance_Comp"/>
</dbReference>
<evidence type="ECO:0000259" key="4">
    <source>
        <dbReference type="Pfam" id="PF00149"/>
    </source>
</evidence>
<dbReference type="RefSeq" id="WP_126468646.1">
    <property type="nucleotide sequence ID" value="NZ_RXOE01000001.1"/>
</dbReference>
<keyword evidence="1" id="KW-0540">Nuclease</keyword>
<dbReference type="Pfam" id="PF00149">
    <property type="entry name" value="Metallophos"/>
    <property type="match status" value="1"/>
</dbReference>
<protein>
    <submittedName>
        <fullName evidence="5">DNA repair exonuclease</fullName>
    </submittedName>
</protein>
<reference evidence="5 6" key="1">
    <citation type="submission" date="2018-12" db="EMBL/GenBank/DDBJ databases">
        <title>The genome of Variovorax gossypii DSM 100435.</title>
        <authorList>
            <person name="Gao J."/>
            <person name="Sun J."/>
        </authorList>
    </citation>
    <scope>NUCLEOTIDE SEQUENCE [LARGE SCALE GENOMIC DNA]</scope>
    <source>
        <strain evidence="5 6">DSM 100435</strain>
    </source>
</reference>
<dbReference type="PANTHER" id="PTHR30337">
    <property type="entry name" value="COMPONENT OF ATP-DEPENDENT DSDNA EXONUCLEASE"/>
    <property type="match status" value="1"/>
</dbReference>
<name>A0A431TRH4_9BURK</name>
<dbReference type="OrthoDB" id="9773856at2"/>
<feature type="domain" description="Calcineurin-like phosphoesterase" evidence="4">
    <location>
        <begin position="4"/>
        <end position="163"/>
    </location>
</feature>
<proteinExistence type="predicted"/>
<dbReference type="CDD" id="cd00840">
    <property type="entry name" value="MPP_Mre11_N"/>
    <property type="match status" value="1"/>
</dbReference>
<comment type="caution">
    <text evidence="5">The sequence shown here is derived from an EMBL/GenBank/DDBJ whole genome shotgun (WGS) entry which is preliminary data.</text>
</comment>
<dbReference type="EMBL" id="RXOE01000001">
    <property type="protein sequence ID" value="RTQ36677.1"/>
    <property type="molecule type" value="Genomic_DNA"/>
</dbReference>
<organism evidence="5 6">
    <name type="scientific">Variovorax gossypii</name>
    <dbReference type="NCBI Taxonomy" id="1679495"/>
    <lineage>
        <taxon>Bacteria</taxon>
        <taxon>Pseudomonadati</taxon>
        <taxon>Pseudomonadota</taxon>
        <taxon>Betaproteobacteria</taxon>
        <taxon>Burkholderiales</taxon>
        <taxon>Comamonadaceae</taxon>
        <taxon>Variovorax</taxon>
    </lineage>
</organism>
<dbReference type="InterPro" id="IPR004843">
    <property type="entry name" value="Calcineurin-like_PHP"/>
</dbReference>
<keyword evidence="2" id="KW-0378">Hydrolase</keyword>
<dbReference type="PIRSF" id="PIRSF033093">
    <property type="entry name" value="UCP_ML1119"/>
    <property type="match status" value="1"/>
</dbReference>
<evidence type="ECO:0000256" key="1">
    <source>
        <dbReference type="ARBA" id="ARBA00022722"/>
    </source>
</evidence>
<dbReference type="AlphaFoldDB" id="A0A431TRH4"/>
<evidence type="ECO:0000313" key="5">
    <source>
        <dbReference type="EMBL" id="RTQ36677.1"/>
    </source>
</evidence>
<gene>
    <name evidence="5" type="ORF">EJP69_02740</name>
</gene>
<sequence>MISLLHTADWQIGRVFSQFEPDDAAALFEARFKAVERLAAIAAERKVDAVLVAGDVFDLQTVSDKTIRRMFNAMQGFAGPWLLIPGNHDSALSESVWSRAQRLGAVAPNIVCCLEPRPHTVAGKFTLLPAPLTQRHTYGDLTDWFAAEPDEEGLPRIGLAHGCVQGILSEDIDSANPIAAGRAAQARLDYLALGDWHGTRQIDDRTWYAGTPETDRFRANDSGQALLVAIDGAGAVPAVEPVRVGQFDWQQWEPRLAVPSDIDELVRKLEQIGSGDVLQLRAQGTCDLAGHNRLGAALDAARARARALVWEGEALRLEPTEEDIQALHADGFVGEALQALREQQGDTDAELARDALLTLARILGAQQGSSHAGAGA</sequence>
<dbReference type="Proteomes" id="UP000267418">
    <property type="component" value="Unassembled WGS sequence"/>
</dbReference>
<dbReference type="InterPro" id="IPR041796">
    <property type="entry name" value="Mre11_N"/>
</dbReference>
<keyword evidence="6" id="KW-1185">Reference proteome</keyword>
<dbReference type="InterPro" id="IPR014577">
    <property type="entry name" value="UCP033093_metalloPase"/>
</dbReference>
<keyword evidence="3 5" id="KW-0269">Exonuclease</keyword>
<evidence type="ECO:0000256" key="2">
    <source>
        <dbReference type="ARBA" id="ARBA00022801"/>
    </source>
</evidence>
<dbReference type="InterPro" id="IPR029052">
    <property type="entry name" value="Metallo-depent_PP-like"/>
</dbReference>
<dbReference type="PANTHER" id="PTHR30337:SF0">
    <property type="entry name" value="NUCLEASE SBCCD SUBUNIT D"/>
    <property type="match status" value="1"/>
</dbReference>
<evidence type="ECO:0000256" key="3">
    <source>
        <dbReference type="ARBA" id="ARBA00022839"/>
    </source>
</evidence>
<dbReference type="Gene3D" id="3.60.21.10">
    <property type="match status" value="1"/>
</dbReference>
<accession>A0A431TRH4</accession>